<evidence type="ECO:0000313" key="3">
    <source>
        <dbReference type="Proteomes" id="UP000504636"/>
    </source>
</evidence>
<evidence type="ECO:0000313" key="4">
    <source>
        <dbReference type="RefSeq" id="XP_033568932.1"/>
    </source>
</evidence>
<evidence type="ECO:0000313" key="2">
    <source>
        <dbReference type="EMBL" id="KAF2801968.1"/>
    </source>
</evidence>
<gene>
    <name evidence="2 4" type="ORF">BDZ99DRAFT_211935</name>
</gene>
<dbReference type="EMBL" id="MU003726">
    <property type="protein sequence ID" value="KAF2801968.1"/>
    <property type="molecule type" value="Genomic_DNA"/>
</dbReference>
<reference evidence="4" key="2">
    <citation type="submission" date="2020-04" db="EMBL/GenBank/DDBJ databases">
        <authorList>
            <consortium name="NCBI Genome Project"/>
        </authorList>
    </citation>
    <scope>NUCLEOTIDE SEQUENCE</scope>
    <source>
        <strain evidence="4">CBS 304.34</strain>
    </source>
</reference>
<proteinExistence type="predicted"/>
<keyword evidence="1" id="KW-0732">Signal</keyword>
<dbReference type="GeneID" id="54454245"/>
<feature type="signal peptide" evidence="1">
    <location>
        <begin position="1"/>
        <end position="23"/>
    </location>
</feature>
<keyword evidence="3" id="KW-1185">Reference proteome</keyword>
<feature type="chain" id="PRO_5044628777" evidence="1">
    <location>
        <begin position="24"/>
        <end position="74"/>
    </location>
</feature>
<dbReference type="AlphaFoldDB" id="A0A6A6Y093"/>
<accession>A0A6A6Y093</accession>
<protein>
    <submittedName>
        <fullName evidence="2 4">Uncharacterized protein</fullName>
    </submittedName>
</protein>
<dbReference type="RefSeq" id="XP_033568932.1">
    <property type="nucleotide sequence ID" value="XM_033713352.1"/>
</dbReference>
<sequence>MFRDARHRSQSLHILILIHLYFSSQLLYHLNPSTLSLCPIKIALPPMPMPNKTIRSVPHTGRSSYLMLHCQSKC</sequence>
<reference evidence="2 4" key="1">
    <citation type="journal article" date="2020" name="Stud. Mycol.">
        <title>101 Dothideomycetes genomes: a test case for predicting lifestyles and emergence of pathogens.</title>
        <authorList>
            <person name="Haridas S."/>
            <person name="Albert R."/>
            <person name="Binder M."/>
            <person name="Bloem J."/>
            <person name="Labutti K."/>
            <person name="Salamov A."/>
            <person name="Andreopoulos B."/>
            <person name="Baker S."/>
            <person name="Barry K."/>
            <person name="Bills G."/>
            <person name="Bluhm B."/>
            <person name="Cannon C."/>
            <person name="Castanera R."/>
            <person name="Culley D."/>
            <person name="Daum C."/>
            <person name="Ezra D."/>
            <person name="Gonzalez J."/>
            <person name="Henrissat B."/>
            <person name="Kuo A."/>
            <person name="Liang C."/>
            <person name="Lipzen A."/>
            <person name="Lutzoni F."/>
            <person name="Magnuson J."/>
            <person name="Mondo S."/>
            <person name="Nolan M."/>
            <person name="Ohm R."/>
            <person name="Pangilinan J."/>
            <person name="Park H.-J."/>
            <person name="Ramirez L."/>
            <person name="Alfaro M."/>
            <person name="Sun H."/>
            <person name="Tritt A."/>
            <person name="Yoshinaga Y."/>
            <person name="Zwiers L.-H."/>
            <person name="Turgeon B."/>
            <person name="Goodwin S."/>
            <person name="Spatafora J."/>
            <person name="Crous P."/>
            <person name="Grigoriev I."/>
        </authorList>
    </citation>
    <scope>NUCLEOTIDE SEQUENCE</scope>
    <source>
        <strain evidence="2 4">CBS 304.34</strain>
    </source>
</reference>
<organism evidence="2">
    <name type="scientific">Mytilinidion resinicola</name>
    <dbReference type="NCBI Taxonomy" id="574789"/>
    <lineage>
        <taxon>Eukaryota</taxon>
        <taxon>Fungi</taxon>
        <taxon>Dikarya</taxon>
        <taxon>Ascomycota</taxon>
        <taxon>Pezizomycotina</taxon>
        <taxon>Dothideomycetes</taxon>
        <taxon>Pleosporomycetidae</taxon>
        <taxon>Mytilinidiales</taxon>
        <taxon>Mytilinidiaceae</taxon>
        <taxon>Mytilinidion</taxon>
    </lineage>
</organism>
<name>A0A6A6Y093_9PEZI</name>
<dbReference type="Proteomes" id="UP000504636">
    <property type="component" value="Unplaced"/>
</dbReference>
<evidence type="ECO:0000256" key="1">
    <source>
        <dbReference type="SAM" id="SignalP"/>
    </source>
</evidence>
<reference evidence="4" key="3">
    <citation type="submission" date="2025-04" db="UniProtKB">
        <authorList>
            <consortium name="RefSeq"/>
        </authorList>
    </citation>
    <scope>IDENTIFICATION</scope>
    <source>
        <strain evidence="4">CBS 304.34</strain>
    </source>
</reference>